<dbReference type="SUPFAM" id="SSF46626">
    <property type="entry name" value="Cytochrome c"/>
    <property type="match status" value="1"/>
</dbReference>
<dbReference type="PRINTS" id="PR00604">
    <property type="entry name" value="CYTCHRMECIAB"/>
</dbReference>
<name>A0ABS7MH20_9SPHN</name>
<keyword evidence="9" id="KW-1185">Reference proteome</keyword>
<feature type="domain" description="Cytochrome c" evidence="7">
    <location>
        <begin position="9"/>
        <end position="112"/>
    </location>
</feature>
<dbReference type="PROSITE" id="PS51007">
    <property type="entry name" value="CYTC"/>
    <property type="match status" value="1"/>
</dbReference>
<dbReference type="Proteomes" id="UP001166571">
    <property type="component" value="Unassembled WGS sequence"/>
</dbReference>
<keyword evidence="2 6" id="KW-0349">Heme</keyword>
<dbReference type="RefSeq" id="WP_201928523.1">
    <property type="nucleotide sequence ID" value="NZ_JAERPO010000002.1"/>
</dbReference>
<accession>A0ABS7MH20</accession>
<dbReference type="PANTHER" id="PTHR11961">
    <property type="entry name" value="CYTOCHROME C"/>
    <property type="match status" value="1"/>
</dbReference>
<comment type="caution">
    <text evidence="8">The sequence shown here is derived from an EMBL/GenBank/DDBJ whole genome shotgun (WGS) entry which is preliminary data.</text>
</comment>
<reference evidence="8" key="1">
    <citation type="submission" date="2021-08" db="EMBL/GenBank/DDBJ databases">
        <title>Sphingopyxis panaciterrulae sp. nov., isolated from the surface water of the Yellow Sea.</title>
        <authorList>
            <person name="Gao Z."/>
            <person name="Zhang D."/>
            <person name="Zhang A."/>
        </authorList>
    </citation>
    <scope>NUCLEOTIDE SEQUENCE</scope>
    <source>
        <strain evidence="8">XHP0097</strain>
    </source>
</reference>
<keyword evidence="3 6" id="KW-0479">Metal-binding</keyword>
<dbReference type="Gene3D" id="1.10.760.10">
    <property type="entry name" value="Cytochrome c-like domain"/>
    <property type="match status" value="1"/>
</dbReference>
<evidence type="ECO:0000313" key="9">
    <source>
        <dbReference type="Proteomes" id="UP001166571"/>
    </source>
</evidence>
<keyword evidence="1" id="KW-0813">Transport</keyword>
<evidence type="ECO:0000259" key="7">
    <source>
        <dbReference type="PROSITE" id="PS51007"/>
    </source>
</evidence>
<keyword evidence="4" id="KW-0249">Electron transport</keyword>
<evidence type="ECO:0000256" key="2">
    <source>
        <dbReference type="ARBA" id="ARBA00022617"/>
    </source>
</evidence>
<evidence type="ECO:0000256" key="1">
    <source>
        <dbReference type="ARBA" id="ARBA00022448"/>
    </source>
</evidence>
<evidence type="ECO:0000256" key="6">
    <source>
        <dbReference type="PROSITE-ProRule" id="PRU00433"/>
    </source>
</evidence>
<dbReference type="InterPro" id="IPR002327">
    <property type="entry name" value="Cyt_c_1A/1B"/>
</dbReference>
<protein>
    <submittedName>
        <fullName evidence="8">C-type cytochrome</fullName>
    </submittedName>
</protein>
<organism evidence="8 9">
    <name type="scientific">Sphingopyxis jiangsuensis</name>
    <dbReference type="NCBI Taxonomy" id="2871171"/>
    <lineage>
        <taxon>Bacteria</taxon>
        <taxon>Pseudomonadati</taxon>
        <taxon>Pseudomonadota</taxon>
        <taxon>Alphaproteobacteria</taxon>
        <taxon>Sphingomonadales</taxon>
        <taxon>Sphingomonadaceae</taxon>
        <taxon>Sphingopyxis</taxon>
    </lineage>
</organism>
<proteinExistence type="predicted"/>
<gene>
    <name evidence="8" type="ORF">K5P26_09470</name>
</gene>
<dbReference type="EMBL" id="JAILXK010000002">
    <property type="protein sequence ID" value="MBY4637366.1"/>
    <property type="molecule type" value="Genomic_DNA"/>
</dbReference>
<dbReference type="Pfam" id="PF00034">
    <property type="entry name" value="Cytochrom_C"/>
    <property type="match status" value="1"/>
</dbReference>
<sequence>MAIAQTPTPRPATGERAFQRCYSCHSLDATETGLSGPNLDRLIGKPIAADRNFAYSPAFRGFARREKVWTRPLLDQFIADPEKLVPHNSMSYFGMKDAEQRRALVAYIAADR</sequence>
<evidence type="ECO:0000256" key="4">
    <source>
        <dbReference type="ARBA" id="ARBA00022982"/>
    </source>
</evidence>
<keyword evidence="5 6" id="KW-0408">Iron</keyword>
<evidence type="ECO:0000313" key="8">
    <source>
        <dbReference type="EMBL" id="MBY4637366.1"/>
    </source>
</evidence>
<evidence type="ECO:0000256" key="3">
    <source>
        <dbReference type="ARBA" id="ARBA00022723"/>
    </source>
</evidence>
<dbReference type="InterPro" id="IPR036909">
    <property type="entry name" value="Cyt_c-like_dom_sf"/>
</dbReference>
<evidence type="ECO:0000256" key="5">
    <source>
        <dbReference type="ARBA" id="ARBA00023004"/>
    </source>
</evidence>
<dbReference type="InterPro" id="IPR009056">
    <property type="entry name" value="Cyt_c-like_dom"/>
</dbReference>